<dbReference type="AlphaFoldDB" id="E6UB52"/>
<gene>
    <name evidence="9" type="ordered locus">Rumal_0030</name>
</gene>
<evidence type="ECO:0000256" key="6">
    <source>
        <dbReference type="ARBA" id="ARBA00037986"/>
    </source>
</evidence>
<dbReference type="eggNOG" id="COG4409">
    <property type="taxonomic scope" value="Bacteria"/>
</dbReference>
<keyword evidence="1 8" id="KW-0732">Signal</keyword>
<dbReference type="CDD" id="cd15482">
    <property type="entry name" value="Sialidase_non-viral"/>
    <property type="match status" value="2"/>
</dbReference>
<dbReference type="Gene3D" id="2.130.10.10">
    <property type="entry name" value="YVTN repeat-like/Quinoprotein amine dehydrogenase"/>
    <property type="match status" value="2"/>
</dbReference>
<evidence type="ECO:0000256" key="2">
    <source>
        <dbReference type="ARBA" id="ARBA00022801"/>
    </source>
</evidence>
<dbReference type="EMBL" id="CP002403">
    <property type="protein sequence ID" value="ADU20593.1"/>
    <property type="molecule type" value="Genomic_DNA"/>
</dbReference>
<evidence type="ECO:0000256" key="5">
    <source>
        <dbReference type="ARBA" id="ARBA00023326"/>
    </source>
</evidence>
<reference evidence="9 10" key="1">
    <citation type="journal article" date="2011" name="J. Bacteriol.">
        <title>Complete genome of the cellulolytic ruminal bacterium Ruminococcus albus 7.</title>
        <authorList>
            <person name="Suen G."/>
            <person name="Stevenson D.M."/>
            <person name="Bruce D.C."/>
            <person name="Chertkov O."/>
            <person name="Copeland A."/>
            <person name="Cheng J.F."/>
            <person name="Detter C."/>
            <person name="Detter J.C."/>
            <person name="Goodwin L.A."/>
            <person name="Han C.S."/>
            <person name="Hauser L.J."/>
            <person name="Ivanova N.N."/>
            <person name="Kyrpides N.C."/>
            <person name="Land M.L."/>
            <person name="Lapidus A."/>
            <person name="Lucas S."/>
            <person name="Ovchinnikova G."/>
            <person name="Pitluck S."/>
            <person name="Tapia R."/>
            <person name="Woyke T."/>
            <person name="Boyum J."/>
            <person name="Mead D."/>
            <person name="Weimer P.J."/>
        </authorList>
    </citation>
    <scope>NUCLEOTIDE SEQUENCE [LARGE SCALE GENOMIC DNA]</scope>
    <source>
        <strain evidence="10">ATCC 27210 / DSM 20455 / JCM 14654 / NCDO 2250 / 7</strain>
    </source>
</reference>
<dbReference type="InterPro" id="IPR052025">
    <property type="entry name" value="Xyloglucanase_GH74"/>
</dbReference>
<name>E6UB52_RUMA7</name>
<dbReference type="STRING" id="697329.Rumal_0030"/>
<dbReference type="InterPro" id="IPR015943">
    <property type="entry name" value="WD40/YVTN_repeat-like_dom_sf"/>
</dbReference>
<dbReference type="GO" id="GO:0016798">
    <property type="term" value="F:hydrolase activity, acting on glycosyl bonds"/>
    <property type="evidence" value="ECO:0007669"/>
    <property type="project" value="UniProtKB-KW"/>
</dbReference>
<dbReference type="KEGG" id="ral:Rumal_0030"/>
<evidence type="ECO:0000256" key="8">
    <source>
        <dbReference type="SAM" id="SignalP"/>
    </source>
</evidence>
<feature type="chain" id="PRO_5039097134" evidence="8">
    <location>
        <begin position="23"/>
        <end position="768"/>
    </location>
</feature>
<evidence type="ECO:0000313" key="9">
    <source>
        <dbReference type="EMBL" id="ADU20593.1"/>
    </source>
</evidence>
<keyword evidence="3" id="KW-0119">Carbohydrate metabolism</keyword>
<dbReference type="HOGENOM" id="CLU_004180_1_0_9"/>
<sequence>MKDIKRYAAVICAVMLSAAVLSGCGDKKENSESKSQDKSDSGEEVSGGNDNYNGQSVDTGWEWSNVEIVGGGYVPNIIYNPTEEGLVYCRTDIGGAYKLNKDSGRWECITDFIGGDDWNYMGIESIATDPVEPERVYIAAGTYSNANGAIFYSDDYGKNWGIFELPFGCGGNEVGRGAGERLQVDPNDNSIIYFGSRADGFWKSEDYGRTWAEVKSFPTKGGYSEDGYAQGITFVAFDRSSGGSGKATQTIFAGVAAAEGSYIYRSDDGGETWMGIENPTAAMTGDDRQQLKPCQGEVSSDGYLYTLWSMKIGPNGATDGAIQKYSIETGEWKEITPDTSVKCGYGGISVNPNDPAMIVCTTLDLWAPGDNIFVSFDGGETWGSIWYRDENNSKVDNYTMDISSCGWLEWHGQLKPGWWMTGVAIDPFNKDEIMYGTGATIYGTTNLTKVNEEPVNIEVRAMGIEETAIFDFVSPMPNDENAPDLYSIMGDIYGFRHQDANVCPEEHFGDFKSTDIDCAAMDYNIVVRATDEGSGTVYYSKDGAVTWQEVKTLPEGVDKKGGGSVKLSADGSTILYAAGVAGAGVFITDDFGDSWTKCEGVPSAAMIETDKVDPDKFYAAFDGAVYISTDKGKSWNSLATLPVSNFTMQVCPDAEGDLWINIGSGLFLMDTQTGELNNMSAEIRDCRAIGFGKAEKDGDYMSIYMLGQVNDNGYGVYISQDKGATWKRINDDAHKWGNVNPVISGDPKHFGRVYISTNGRGIIRGDVK</sequence>
<dbReference type="OrthoDB" id="9757947at2"/>
<evidence type="ECO:0000256" key="7">
    <source>
        <dbReference type="SAM" id="MobiDB-lite"/>
    </source>
</evidence>
<feature type="signal peptide" evidence="8">
    <location>
        <begin position="1"/>
        <end position="22"/>
    </location>
</feature>
<dbReference type="PANTHER" id="PTHR43739:SF2">
    <property type="entry name" value="OLIGOXYLOGLUCAN-REDUCING END-SPECIFIC XYLOGLUCANASE-RELATED"/>
    <property type="match status" value="1"/>
</dbReference>
<evidence type="ECO:0000256" key="1">
    <source>
        <dbReference type="ARBA" id="ARBA00022729"/>
    </source>
</evidence>
<evidence type="ECO:0000256" key="4">
    <source>
        <dbReference type="ARBA" id="ARBA00023295"/>
    </source>
</evidence>
<dbReference type="Proteomes" id="UP000006919">
    <property type="component" value="Chromosome"/>
</dbReference>
<proteinExistence type="inferred from homology"/>
<comment type="similarity">
    <text evidence="6">Belongs to the glycosyl hydrolase 74 family.</text>
</comment>
<accession>E6UB52</accession>
<keyword evidence="2" id="KW-0378">Hydrolase</keyword>
<keyword evidence="4" id="KW-0326">Glycosidase</keyword>
<dbReference type="PANTHER" id="PTHR43739">
    <property type="entry name" value="XYLOGLUCANASE (EUROFUNG)"/>
    <property type="match status" value="1"/>
</dbReference>
<feature type="region of interest" description="Disordered" evidence="7">
    <location>
        <begin position="25"/>
        <end position="56"/>
    </location>
</feature>
<evidence type="ECO:0000256" key="3">
    <source>
        <dbReference type="ARBA" id="ARBA00023277"/>
    </source>
</evidence>
<dbReference type="PROSITE" id="PS51257">
    <property type="entry name" value="PROKAR_LIPOPROTEIN"/>
    <property type="match status" value="1"/>
</dbReference>
<organism evidence="9 10">
    <name type="scientific">Ruminococcus albus (strain ATCC 27210 / DSM 20455 / JCM 14654 / NCDO 2250 / 7)</name>
    <dbReference type="NCBI Taxonomy" id="697329"/>
    <lineage>
        <taxon>Bacteria</taxon>
        <taxon>Bacillati</taxon>
        <taxon>Bacillota</taxon>
        <taxon>Clostridia</taxon>
        <taxon>Eubacteriales</taxon>
        <taxon>Oscillospiraceae</taxon>
        <taxon>Ruminococcus</taxon>
    </lineage>
</organism>
<protein>
    <submittedName>
        <fullName evidence="9">Cellulose-binding family II protein</fullName>
    </submittedName>
</protein>
<evidence type="ECO:0000313" key="10">
    <source>
        <dbReference type="Proteomes" id="UP000006919"/>
    </source>
</evidence>
<keyword evidence="5" id="KW-0624">Polysaccharide degradation</keyword>
<feature type="compositionally biased region" description="Basic and acidic residues" evidence="7">
    <location>
        <begin position="25"/>
        <end position="41"/>
    </location>
</feature>
<dbReference type="GO" id="GO:0010411">
    <property type="term" value="P:xyloglucan metabolic process"/>
    <property type="evidence" value="ECO:0007669"/>
    <property type="project" value="TreeGrafter"/>
</dbReference>
<dbReference type="eggNOG" id="COG4447">
    <property type="taxonomic scope" value="Bacteria"/>
</dbReference>
<dbReference type="SUPFAM" id="SSF110296">
    <property type="entry name" value="Oligoxyloglucan reducing end-specific cellobiohydrolase"/>
    <property type="match status" value="2"/>
</dbReference>
<dbReference type="GO" id="GO:0000272">
    <property type="term" value="P:polysaccharide catabolic process"/>
    <property type="evidence" value="ECO:0007669"/>
    <property type="project" value="UniProtKB-KW"/>
</dbReference>
<dbReference type="RefSeq" id="WP_013496794.1">
    <property type="nucleotide sequence ID" value="NC_014833.1"/>
</dbReference>